<proteinExistence type="predicted"/>
<dbReference type="SUPFAM" id="SSF81606">
    <property type="entry name" value="PP2C-like"/>
    <property type="match status" value="1"/>
</dbReference>
<gene>
    <name evidence="2" type="ORF">H8876_06845</name>
</gene>
<dbReference type="GO" id="GO:0004722">
    <property type="term" value="F:protein serine/threonine phosphatase activity"/>
    <property type="evidence" value="ECO:0007669"/>
    <property type="project" value="InterPro"/>
</dbReference>
<dbReference type="Pfam" id="PF13672">
    <property type="entry name" value="PP2C_2"/>
    <property type="match status" value="1"/>
</dbReference>
<evidence type="ECO:0000313" key="3">
    <source>
        <dbReference type="Proteomes" id="UP000644115"/>
    </source>
</evidence>
<dbReference type="PROSITE" id="PS51746">
    <property type="entry name" value="PPM_2"/>
    <property type="match status" value="1"/>
</dbReference>
<evidence type="ECO:0000259" key="1">
    <source>
        <dbReference type="PROSITE" id="PS51746"/>
    </source>
</evidence>
<dbReference type="Gene3D" id="3.60.40.10">
    <property type="entry name" value="PPM-type phosphatase domain"/>
    <property type="match status" value="1"/>
</dbReference>
<feature type="domain" description="PPM-type phosphatase" evidence="1">
    <location>
        <begin position="3"/>
        <end position="242"/>
    </location>
</feature>
<sequence length="242" mass="26785">MVQIGFKCDKGIMRQNNEDACFVVPGRNVYVVADGVGGNNSGEVASRTAVSEIARMVNEAAMDQYRSPEEIFGFFADIIEDVNEQIYQMGLQSQQNRGMATTIVTAYIRMNSAYIANIGDSRAYLFRSGKLGQITRDHTYVNELIDKGVITEDEAEHHEQKNVITKALGTEHRADPDFYKVDLESNDILLLCSDGLYGEVPAEKIAQILKTDQNMNDMCTSLVQEALAAGGRDNITVICLKI</sequence>
<name>A0A923NBG6_9FIRM</name>
<dbReference type="InterPro" id="IPR001932">
    <property type="entry name" value="PPM-type_phosphatase-like_dom"/>
</dbReference>
<accession>A0A923NBG6</accession>
<dbReference type="CDD" id="cd00143">
    <property type="entry name" value="PP2Cc"/>
    <property type="match status" value="1"/>
</dbReference>
<dbReference type="AlphaFoldDB" id="A0A923NBG6"/>
<dbReference type="RefSeq" id="WP_177265775.1">
    <property type="nucleotide sequence ID" value="NZ_JACRWC010000088.1"/>
</dbReference>
<dbReference type="SMART" id="SM00331">
    <property type="entry name" value="PP2C_SIG"/>
    <property type="match status" value="1"/>
</dbReference>
<dbReference type="NCBIfam" id="NF033484">
    <property type="entry name" value="Stp1_PP2C_phos"/>
    <property type="match status" value="1"/>
</dbReference>
<dbReference type="EMBL" id="JACRWC010000088">
    <property type="protein sequence ID" value="MBC5999715.1"/>
    <property type="molecule type" value="Genomic_DNA"/>
</dbReference>
<dbReference type="InterPro" id="IPR015655">
    <property type="entry name" value="PP2C"/>
</dbReference>
<protein>
    <submittedName>
        <fullName evidence="2">Stp1/IreP family PP2C-type Ser/Thr phosphatase</fullName>
    </submittedName>
</protein>
<reference evidence="2" key="1">
    <citation type="submission" date="2020-08" db="EMBL/GenBank/DDBJ databases">
        <authorList>
            <person name="Liu C."/>
            <person name="Sun Q."/>
        </authorList>
    </citation>
    <scope>NUCLEOTIDE SEQUENCE</scope>
    <source>
        <strain evidence="2">BX16</strain>
    </source>
</reference>
<dbReference type="Proteomes" id="UP000644115">
    <property type="component" value="Unassembled WGS sequence"/>
</dbReference>
<evidence type="ECO:0000313" key="2">
    <source>
        <dbReference type="EMBL" id="MBC5999715.1"/>
    </source>
</evidence>
<dbReference type="InterPro" id="IPR036457">
    <property type="entry name" value="PPM-type-like_dom_sf"/>
</dbReference>
<dbReference type="PANTHER" id="PTHR47992">
    <property type="entry name" value="PROTEIN PHOSPHATASE"/>
    <property type="match status" value="1"/>
</dbReference>
<dbReference type="SMART" id="SM00332">
    <property type="entry name" value="PP2Cc"/>
    <property type="match status" value="1"/>
</dbReference>
<comment type="caution">
    <text evidence="2">The sequence shown here is derived from an EMBL/GenBank/DDBJ whole genome shotgun (WGS) entry which is preliminary data.</text>
</comment>
<keyword evidence="3" id="KW-1185">Reference proteome</keyword>
<organism evidence="2 3">
    <name type="scientific">Lentihominibacter faecis</name>
    <dbReference type="NCBI Taxonomy" id="2764712"/>
    <lineage>
        <taxon>Bacteria</taxon>
        <taxon>Bacillati</taxon>
        <taxon>Bacillota</taxon>
        <taxon>Clostridia</taxon>
        <taxon>Peptostreptococcales</taxon>
        <taxon>Anaerovoracaceae</taxon>
        <taxon>Lentihominibacter</taxon>
    </lineage>
</organism>